<dbReference type="Gene3D" id="3.40.630.30">
    <property type="match status" value="1"/>
</dbReference>
<evidence type="ECO:0000313" key="2">
    <source>
        <dbReference type="EMBL" id="XCM77752.1"/>
    </source>
</evidence>
<gene>
    <name evidence="2" type="ORF">ABWK59_01765</name>
</gene>
<reference evidence="2" key="1">
    <citation type="submission" date="2024-06" db="EMBL/GenBank/DDBJ databases">
        <title>The genome sequences of Kitasatospora sp. strain HUAS MG31.</title>
        <authorList>
            <person name="Mo P."/>
        </authorList>
    </citation>
    <scope>NUCLEOTIDE SEQUENCE</scope>
    <source>
        <strain evidence="2">HUAS MG31</strain>
    </source>
</reference>
<evidence type="ECO:0000259" key="1">
    <source>
        <dbReference type="PROSITE" id="PS51186"/>
    </source>
</evidence>
<accession>A0AAU8JPI9</accession>
<dbReference type="KEGG" id="kcm:ABWK59_01765"/>
<feature type="domain" description="N-acetyltransferase" evidence="1">
    <location>
        <begin position="1"/>
        <end position="111"/>
    </location>
</feature>
<dbReference type="InterPro" id="IPR000182">
    <property type="entry name" value="GNAT_dom"/>
</dbReference>
<dbReference type="InterPro" id="IPR016181">
    <property type="entry name" value="Acyl_CoA_acyltransferase"/>
</dbReference>
<sequence>MERRLAPLLSGEAAGPVLPSSRLAVDGADRVVAGVVLTDRDGTPWIADVFRYPARSYPGLGTELLKVVLADAAERDLTTAGLAVTADNPACRIYERLGFRVVRTAMTVIVP</sequence>
<dbReference type="RefSeq" id="WP_354637452.1">
    <property type="nucleotide sequence ID" value="NZ_CP159872.1"/>
</dbReference>
<dbReference type="AlphaFoldDB" id="A0AAU8JPI9"/>
<dbReference type="PROSITE" id="PS51186">
    <property type="entry name" value="GNAT"/>
    <property type="match status" value="1"/>
</dbReference>
<dbReference type="Pfam" id="PF00583">
    <property type="entry name" value="Acetyltransf_1"/>
    <property type="match status" value="1"/>
</dbReference>
<name>A0AAU8JPI9_9ACTN</name>
<protein>
    <submittedName>
        <fullName evidence="2">GNAT family N-acetyltransferase</fullName>
    </submittedName>
</protein>
<dbReference type="SUPFAM" id="SSF55729">
    <property type="entry name" value="Acyl-CoA N-acyltransferases (Nat)"/>
    <property type="match status" value="1"/>
</dbReference>
<proteinExistence type="predicted"/>
<dbReference type="GO" id="GO:0016747">
    <property type="term" value="F:acyltransferase activity, transferring groups other than amino-acyl groups"/>
    <property type="evidence" value="ECO:0007669"/>
    <property type="project" value="InterPro"/>
</dbReference>
<dbReference type="EMBL" id="CP159872">
    <property type="protein sequence ID" value="XCM77752.1"/>
    <property type="molecule type" value="Genomic_DNA"/>
</dbReference>
<organism evidence="2">
    <name type="scientific">Kitasatospora camelliae</name>
    <dbReference type="NCBI Taxonomy" id="3156397"/>
    <lineage>
        <taxon>Bacteria</taxon>
        <taxon>Bacillati</taxon>
        <taxon>Actinomycetota</taxon>
        <taxon>Actinomycetes</taxon>
        <taxon>Kitasatosporales</taxon>
        <taxon>Streptomycetaceae</taxon>
        <taxon>Kitasatospora</taxon>
    </lineage>
</organism>